<dbReference type="AlphaFoldDB" id="A0A0D2NB45"/>
<keyword evidence="2" id="KW-1185">Reference proteome</keyword>
<gene>
    <name evidence="1" type="ORF">HYPSUDRAFT_147812</name>
</gene>
<dbReference type="STRING" id="945553.A0A0D2NB45"/>
<dbReference type="OMA" id="DIANWHA"/>
<evidence type="ECO:0000313" key="2">
    <source>
        <dbReference type="Proteomes" id="UP000054270"/>
    </source>
</evidence>
<accession>A0A0D2NB45</accession>
<dbReference type="PANTHER" id="PTHR38846:SF1">
    <property type="entry name" value="C3H1-TYPE DOMAIN-CONTAINING PROTEIN"/>
    <property type="match status" value="1"/>
</dbReference>
<organism evidence="1 2">
    <name type="scientific">Hypholoma sublateritium (strain FD-334 SS-4)</name>
    <dbReference type="NCBI Taxonomy" id="945553"/>
    <lineage>
        <taxon>Eukaryota</taxon>
        <taxon>Fungi</taxon>
        <taxon>Dikarya</taxon>
        <taxon>Basidiomycota</taxon>
        <taxon>Agaricomycotina</taxon>
        <taxon>Agaricomycetes</taxon>
        <taxon>Agaricomycetidae</taxon>
        <taxon>Agaricales</taxon>
        <taxon>Agaricineae</taxon>
        <taxon>Strophariaceae</taxon>
        <taxon>Hypholoma</taxon>
    </lineage>
</organism>
<dbReference type="EMBL" id="KN817622">
    <property type="protein sequence ID" value="KJA16384.1"/>
    <property type="molecule type" value="Genomic_DNA"/>
</dbReference>
<dbReference type="PANTHER" id="PTHR38846">
    <property type="entry name" value="C3H1-TYPE DOMAIN-CONTAINING PROTEIN"/>
    <property type="match status" value="1"/>
</dbReference>
<name>A0A0D2NB45_HYPSF</name>
<dbReference type="OrthoDB" id="6105938at2759"/>
<protein>
    <submittedName>
        <fullName evidence="1">Uncharacterized protein</fullName>
    </submittedName>
</protein>
<dbReference type="Proteomes" id="UP000054270">
    <property type="component" value="Unassembled WGS sequence"/>
</dbReference>
<reference evidence="2" key="1">
    <citation type="submission" date="2014-04" db="EMBL/GenBank/DDBJ databases">
        <title>Evolutionary Origins and Diversification of the Mycorrhizal Mutualists.</title>
        <authorList>
            <consortium name="DOE Joint Genome Institute"/>
            <consortium name="Mycorrhizal Genomics Consortium"/>
            <person name="Kohler A."/>
            <person name="Kuo A."/>
            <person name="Nagy L.G."/>
            <person name="Floudas D."/>
            <person name="Copeland A."/>
            <person name="Barry K.W."/>
            <person name="Cichocki N."/>
            <person name="Veneault-Fourrey C."/>
            <person name="LaButti K."/>
            <person name="Lindquist E.A."/>
            <person name="Lipzen A."/>
            <person name="Lundell T."/>
            <person name="Morin E."/>
            <person name="Murat C."/>
            <person name="Riley R."/>
            <person name="Ohm R."/>
            <person name="Sun H."/>
            <person name="Tunlid A."/>
            <person name="Henrissat B."/>
            <person name="Grigoriev I.V."/>
            <person name="Hibbett D.S."/>
            <person name="Martin F."/>
        </authorList>
    </citation>
    <scope>NUCLEOTIDE SEQUENCE [LARGE SCALE GENOMIC DNA]</scope>
    <source>
        <strain evidence="2">FD-334 SS-4</strain>
    </source>
</reference>
<proteinExistence type="predicted"/>
<sequence length="201" mass="23277">MALELSLAFRRSLFVHLCSIQGWLPATPLQHAYGPLANFFNSYDGFTYIPFEPARVQFRRLCSEREWDKHSKKKAREGFRNALVKQFNVNYGTDETSLDNWRRLCAYIGFFPLPNTIEDCRMVILHTHVNLVDLVDGFNQGVFVTVFRTVHELSAYTTSTGKIFPRQNIHAGNLLKYLLRHIMHPELDDADERRNGLAQSV</sequence>
<evidence type="ECO:0000313" key="1">
    <source>
        <dbReference type="EMBL" id="KJA16384.1"/>
    </source>
</evidence>